<gene>
    <name evidence="2" type="ORF">W5A_12536</name>
</gene>
<dbReference type="STRING" id="946077.W5A_12536"/>
<dbReference type="RefSeq" id="WP_008241209.1">
    <property type="nucleotide sequence ID" value="NZ_AJJU01000037.1"/>
</dbReference>
<evidence type="ECO:0000256" key="1">
    <source>
        <dbReference type="SAM" id="SignalP"/>
    </source>
</evidence>
<protein>
    <submittedName>
        <fullName evidence="2">Uncharacterized protein</fullName>
    </submittedName>
</protein>
<dbReference type="eggNOG" id="ENOG5031RGZ">
    <property type="taxonomic scope" value="Bacteria"/>
</dbReference>
<dbReference type="EMBL" id="AJJU01000037">
    <property type="protein sequence ID" value="EID72333.1"/>
    <property type="molecule type" value="Genomic_DNA"/>
</dbReference>
<comment type="caution">
    <text evidence="2">The sequence shown here is derived from an EMBL/GenBank/DDBJ whole genome shotgun (WGS) entry which is preliminary data.</text>
</comment>
<sequence>MKYLLLIGFLFFGNTAFSQTMKVINADDMSDTDLENIDEIVDKDGWVNIIFEGENSIRNFSNKEYILTILMNCSDNTYLPKFLIEYSKHYEDGSYAYIDFVISVSNKFTKTNFQIDEQDFGDPFSEFEKESFMVFHQALKSGKLLTISFYDTALNPETGDHELSLNRSLDFKLANGEFLDIPVDCNVFNPSESPIEEAVDDY</sequence>
<reference evidence="2 3" key="1">
    <citation type="journal article" date="2012" name="J. Bacteriol.">
        <title>Genome Sequence of the Halotolerant Bacterium Imtechella halotolerans K1T.</title>
        <authorList>
            <person name="Kumar S."/>
            <person name="Vikram S."/>
            <person name="Subramanian S."/>
            <person name="Raghava G.P."/>
            <person name="Pinnaka A.K."/>
        </authorList>
    </citation>
    <scope>NUCLEOTIDE SEQUENCE [LARGE SCALE GENOMIC DNA]</scope>
    <source>
        <strain evidence="2 3">K1</strain>
    </source>
</reference>
<evidence type="ECO:0000313" key="2">
    <source>
        <dbReference type="EMBL" id="EID72333.1"/>
    </source>
</evidence>
<dbReference type="OrthoDB" id="665255at2"/>
<keyword evidence="3" id="KW-1185">Reference proteome</keyword>
<keyword evidence="1" id="KW-0732">Signal</keyword>
<evidence type="ECO:0000313" key="3">
    <source>
        <dbReference type="Proteomes" id="UP000005938"/>
    </source>
</evidence>
<organism evidence="2 3">
    <name type="scientific">Imtechella halotolerans K1</name>
    <dbReference type="NCBI Taxonomy" id="946077"/>
    <lineage>
        <taxon>Bacteria</taxon>
        <taxon>Pseudomonadati</taxon>
        <taxon>Bacteroidota</taxon>
        <taxon>Flavobacteriia</taxon>
        <taxon>Flavobacteriales</taxon>
        <taxon>Flavobacteriaceae</taxon>
        <taxon>Imtechella</taxon>
    </lineage>
</organism>
<name>I0W7G7_9FLAO</name>
<feature type="chain" id="PRO_5003635935" evidence="1">
    <location>
        <begin position="19"/>
        <end position="202"/>
    </location>
</feature>
<dbReference type="AlphaFoldDB" id="I0W7G7"/>
<dbReference type="Proteomes" id="UP000005938">
    <property type="component" value="Unassembled WGS sequence"/>
</dbReference>
<accession>I0W7G7</accession>
<proteinExistence type="predicted"/>
<feature type="signal peptide" evidence="1">
    <location>
        <begin position="1"/>
        <end position="18"/>
    </location>
</feature>